<feature type="domain" description="RapZ C-terminal" evidence="6">
    <location>
        <begin position="165"/>
        <end position="281"/>
    </location>
</feature>
<keyword evidence="3 4" id="KW-0342">GTP-binding</keyword>
<dbReference type="Proteomes" id="UP000278804">
    <property type="component" value="Chromosome"/>
</dbReference>
<dbReference type="PANTHER" id="PTHR30448">
    <property type="entry name" value="RNASE ADAPTER PROTEIN RAPZ"/>
    <property type="match status" value="1"/>
</dbReference>
<dbReference type="Pfam" id="PF03668">
    <property type="entry name" value="RapZ-like_N"/>
    <property type="match status" value="1"/>
</dbReference>
<dbReference type="SUPFAM" id="SSF52540">
    <property type="entry name" value="P-loop containing nucleoside triphosphate hydrolases"/>
    <property type="match status" value="1"/>
</dbReference>
<gene>
    <name evidence="7" type="primary">rapZ</name>
    <name evidence="7" type="ORF">EEI45_02480</name>
</gene>
<keyword evidence="1 4" id="KW-0547">Nucleotide-binding</keyword>
<proteinExistence type="inferred from homology"/>
<feature type="domain" description="RapZ-like N-terminal" evidence="5">
    <location>
        <begin position="5"/>
        <end position="156"/>
    </location>
</feature>
<dbReference type="InterPro" id="IPR005337">
    <property type="entry name" value="RapZ-like"/>
</dbReference>
<dbReference type="NCBIfam" id="NF003828">
    <property type="entry name" value="PRK05416.1"/>
    <property type="match status" value="1"/>
</dbReference>
<dbReference type="KEGG" id="eri:EEI45_02480"/>
<evidence type="ECO:0000256" key="2">
    <source>
        <dbReference type="ARBA" id="ARBA00022840"/>
    </source>
</evidence>
<evidence type="ECO:0000256" key="4">
    <source>
        <dbReference type="HAMAP-Rule" id="MF_00636"/>
    </source>
</evidence>
<reference evidence="7 8" key="1">
    <citation type="journal article" date="2020" name="Int. J. Syst. Evol. Microbiol.">
        <title>Description of Erysipelothrix piscisicarius sp. nov., an emergent fish pathogen, and assessment of virulence using a tiger barb (Puntigrus tetrazona) infection model.</title>
        <authorList>
            <person name="Pomaranski E.K."/>
            <person name="Griffin M.J."/>
            <person name="Camus A.C."/>
            <person name="Armwood A.R."/>
            <person name="Shelley J."/>
            <person name="Waldbieser G.C."/>
            <person name="LaFrentz B.R."/>
            <person name="Garcia J.C."/>
            <person name="Yanong R."/>
            <person name="Soto E."/>
        </authorList>
    </citation>
    <scope>NUCLEOTIDE SEQUENCE [LARGE SCALE GENOMIC DNA]</scope>
    <source>
        <strain evidence="7 8">15TAL0474</strain>
    </source>
</reference>
<name>A0A3Q8S727_9FIRM</name>
<dbReference type="Gene3D" id="3.40.50.300">
    <property type="entry name" value="P-loop containing nucleotide triphosphate hydrolases"/>
    <property type="match status" value="1"/>
</dbReference>
<dbReference type="HAMAP" id="MF_00636">
    <property type="entry name" value="RapZ_like"/>
    <property type="match status" value="1"/>
</dbReference>
<sequence>MEKQKVVLVTGLSGAGKTSAMAVLEDMGYHCIDRFPVFMIEDLVRDIEAMKDGTYSNLALSVNAADFDVFYRTFKNSECELIVLFLDASKEQLLLRYKYNRRNHPLIVANLANGLEEAIDAEIEQFSNIKSRASIIIDTTFLTQQNLTSRIKRFFKIEGNQSLFLSFISFGYRKGLPMDADLVFDVRFLNNPYWEESLRSMTGNDKPVFDYVINDEKTQEFLKYLTHFLDYAFERYIEESKHLLTVAIGCTGGQHRSVSIVNWLYENYDKQYNTLKDHRDMPEDKE</sequence>
<feature type="binding site" evidence="4">
    <location>
        <begin position="11"/>
        <end position="18"/>
    </location>
    <ligand>
        <name>ATP</name>
        <dbReference type="ChEBI" id="CHEBI:30616"/>
    </ligand>
</feature>
<evidence type="ECO:0000313" key="8">
    <source>
        <dbReference type="Proteomes" id="UP000278804"/>
    </source>
</evidence>
<accession>A0A3Q8S727</accession>
<comment type="caution">
    <text evidence="4">Lacks conserved residue(s) required for the propagation of feature annotation.</text>
</comment>
<dbReference type="PANTHER" id="PTHR30448:SF0">
    <property type="entry name" value="RNASE ADAPTER PROTEIN RAPZ"/>
    <property type="match status" value="1"/>
</dbReference>
<evidence type="ECO:0000256" key="3">
    <source>
        <dbReference type="ARBA" id="ARBA00023134"/>
    </source>
</evidence>
<dbReference type="GO" id="GO:0005525">
    <property type="term" value="F:GTP binding"/>
    <property type="evidence" value="ECO:0007669"/>
    <property type="project" value="UniProtKB-UniRule"/>
</dbReference>
<evidence type="ECO:0000313" key="7">
    <source>
        <dbReference type="EMBL" id="AZK43805.1"/>
    </source>
</evidence>
<dbReference type="InterPro" id="IPR053931">
    <property type="entry name" value="RapZ_C"/>
</dbReference>
<evidence type="ECO:0000259" key="6">
    <source>
        <dbReference type="Pfam" id="PF22740"/>
    </source>
</evidence>
<dbReference type="InterPro" id="IPR027417">
    <property type="entry name" value="P-loop_NTPase"/>
</dbReference>
<dbReference type="EMBL" id="CP034234">
    <property type="protein sequence ID" value="AZK43805.1"/>
    <property type="molecule type" value="Genomic_DNA"/>
</dbReference>
<dbReference type="PIRSF" id="PIRSF005052">
    <property type="entry name" value="P-loopkin"/>
    <property type="match status" value="1"/>
</dbReference>
<dbReference type="AlphaFoldDB" id="A0A3Q8S727"/>
<evidence type="ECO:0000259" key="5">
    <source>
        <dbReference type="Pfam" id="PF03668"/>
    </source>
</evidence>
<dbReference type="RefSeq" id="WP_125164018.1">
    <property type="nucleotide sequence ID" value="NZ_CP034234.1"/>
</dbReference>
<dbReference type="GO" id="GO:0005524">
    <property type="term" value="F:ATP binding"/>
    <property type="evidence" value="ECO:0007669"/>
    <property type="project" value="UniProtKB-UniRule"/>
</dbReference>
<dbReference type="InterPro" id="IPR053930">
    <property type="entry name" value="RapZ-like_N"/>
</dbReference>
<organism evidence="7 8">
    <name type="scientific">Erysipelothrix piscisicarius</name>
    <dbReference type="NCBI Taxonomy" id="2485784"/>
    <lineage>
        <taxon>Bacteria</taxon>
        <taxon>Bacillati</taxon>
        <taxon>Bacillota</taxon>
        <taxon>Erysipelotrichia</taxon>
        <taxon>Erysipelotrichales</taxon>
        <taxon>Erysipelotrichaceae</taxon>
        <taxon>Erysipelothrix</taxon>
    </lineage>
</organism>
<keyword evidence="8" id="KW-1185">Reference proteome</keyword>
<evidence type="ECO:0000256" key="1">
    <source>
        <dbReference type="ARBA" id="ARBA00022741"/>
    </source>
</evidence>
<keyword evidence="2 4" id="KW-0067">ATP-binding</keyword>
<protein>
    <submittedName>
        <fullName evidence="7">RNase adapter RapZ</fullName>
    </submittedName>
</protein>
<dbReference type="Pfam" id="PF22740">
    <property type="entry name" value="PapZ_C"/>
    <property type="match status" value="1"/>
</dbReference>